<accession>A0AAN1XZ28</accession>
<sequence length="291" mass="30699">MRLALFSTPSTPAQPAVVEGDTLRPIEGLASLDALLALAPAERDAAVKRLGAPVPLASATLLAPLHPRKNVFCVGRNYLAHAEEGARARGEELKLPKVPTLFSKAPTAITGPKQTLHLDGAVSQAYDWEAELAVVIGTRCKNVREEDALGVIFGYTCLNDVSARDLQNATNQWFKGKTLDDTCPLGPSIVTADAIGDPQNLEVTLRLNGEVKQHASTSAMIFPIARVIAYLSAGLTLEPGDIIATGTPEGVGFARTPPEFLKDGDVMEVEISKIGILRSPVAIAAPVGAAR</sequence>
<evidence type="ECO:0000313" key="6">
    <source>
        <dbReference type="Proteomes" id="UP001317532"/>
    </source>
</evidence>
<proteinExistence type="inferred from homology"/>
<reference evidence="5 6" key="1">
    <citation type="journal article" date="2022" name="ISME Commun">
        <title>Vulcanimicrobium alpinus gen. nov. sp. nov., the first cultivated representative of the candidate phylum 'Eremiobacterota', is a metabolically versatile aerobic anoxygenic phototroph.</title>
        <authorList>
            <person name="Yabe S."/>
            <person name="Muto K."/>
            <person name="Abe K."/>
            <person name="Yokota A."/>
            <person name="Staudigel H."/>
            <person name="Tebo B.M."/>
        </authorList>
    </citation>
    <scope>NUCLEOTIDE SEQUENCE [LARGE SCALE GENOMIC DNA]</scope>
    <source>
        <strain evidence="5 6">WC8-2</strain>
    </source>
</reference>
<protein>
    <submittedName>
        <fullName evidence="5">Uncharacterized protein</fullName>
    </submittedName>
</protein>
<dbReference type="AlphaFoldDB" id="A0AAN1XZ28"/>
<feature type="domain" description="Fumarylacetoacetase-like C-terminal" evidence="3">
    <location>
        <begin position="71"/>
        <end position="281"/>
    </location>
</feature>
<gene>
    <name evidence="5" type="ORF">WPS_32870</name>
</gene>
<feature type="domain" description="Rv2993c-like N-terminal" evidence="4">
    <location>
        <begin position="1"/>
        <end position="64"/>
    </location>
</feature>
<dbReference type="Pfam" id="PF01557">
    <property type="entry name" value="FAA_hydrolase"/>
    <property type="match status" value="1"/>
</dbReference>
<evidence type="ECO:0000256" key="1">
    <source>
        <dbReference type="ARBA" id="ARBA00010211"/>
    </source>
</evidence>
<dbReference type="RefSeq" id="WP_317995565.1">
    <property type="nucleotide sequence ID" value="NZ_AP025523.1"/>
</dbReference>
<keyword evidence="2" id="KW-0479">Metal-binding</keyword>
<dbReference type="GO" id="GO:0046872">
    <property type="term" value="F:metal ion binding"/>
    <property type="evidence" value="ECO:0007669"/>
    <property type="project" value="UniProtKB-KW"/>
</dbReference>
<dbReference type="Gene3D" id="3.90.850.10">
    <property type="entry name" value="Fumarylacetoacetase-like, C-terminal domain"/>
    <property type="match status" value="1"/>
</dbReference>
<evidence type="ECO:0000259" key="4">
    <source>
        <dbReference type="Pfam" id="PF10370"/>
    </source>
</evidence>
<dbReference type="EMBL" id="AP025523">
    <property type="protein sequence ID" value="BDE08011.1"/>
    <property type="molecule type" value="Genomic_DNA"/>
</dbReference>
<dbReference type="GO" id="GO:0016853">
    <property type="term" value="F:isomerase activity"/>
    <property type="evidence" value="ECO:0007669"/>
    <property type="project" value="UniProtKB-ARBA"/>
</dbReference>
<dbReference type="PANTHER" id="PTHR42796:SF4">
    <property type="entry name" value="FUMARYLACETOACETATE HYDROLASE DOMAIN-CONTAINING PROTEIN 2A"/>
    <property type="match status" value="1"/>
</dbReference>
<evidence type="ECO:0000256" key="2">
    <source>
        <dbReference type="ARBA" id="ARBA00022723"/>
    </source>
</evidence>
<comment type="similarity">
    <text evidence="1">Belongs to the FAH family.</text>
</comment>
<keyword evidence="6" id="KW-1185">Reference proteome</keyword>
<dbReference type="InterPro" id="IPR036663">
    <property type="entry name" value="Fumarylacetoacetase_C_sf"/>
</dbReference>
<dbReference type="KEGG" id="vab:WPS_32870"/>
<name>A0AAN1XZ28_UNVUL</name>
<dbReference type="Pfam" id="PF10370">
    <property type="entry name" value="Rv2993c-like_N"/>
    <property type="match status" value="1"/>
</dbReference>
<dbReference type="Proteomes" id="UP001317532">
    <property type="component" value="Chromosome"/>
</dbReference>
<dbReference type="SUPFAM" id="SSF56529">
    <property type="entry name" value="FAH"/>
    <property type="match status" value="1"/>
</dbReference>
<dbReference type="InterPro" id="IPR051121">
    <property type="entry name" value="FAH"/>
</dbReference>
<organism evidence="5 6">
    <name type="scientific">Vulcanimicrobium alpinum</name>
    <dbReference type="NCBI Taxonomy" id="3016050"/>
    <lineage>
        <taxon>Bacteria</taxon>
        <taxon>Bacillati</taxon>
        <taxon>Vulcanimicrobiota</taxon>
        <taxon>Vulcanimicrobiia</taxon>
        <taxon>Vulcanimicrobiales</taxon>
        <taxon>Vulcanimicrobiaceae</taxon>
        <taxon>Vulcanimicrobium</taxon>
    </lineage>
</organism>
<evidence type="ECO:0000313" key="5">
    <source>
        <dbReference type="EMBL" id="BDE08011.1"/>
    </source>
</evidence>
<evidence type="ECO:0000259" key="3">
    <source>
        <dbReference type="Pfam" id="PF01557"/>
    </source>
</evidence>
<dbReference type="PANTHER" id="PTHR42796">
    <property type="entry name" value="FUMARYLACETOACETATE HYDROLASE DOMAIN-CONTAINING PROTEIN 2A-RELATED"/>
    <property type="match status" value="1"/>
</dbReference>
<dbReference type="FunFam" id="3.90.850.10:FF:000002">
    <property type="entry name" value="2-hydroxyhepta-2,4-diene-1,7-dioate isomerase"/>
    <property type="match status" value="1"/>
</dbReference>
<dbReference type="InterPro" id="IPR011234">
    <property type="entry name" value="Fumarylacetoacetase-like_C"/>
</dbReference>
<dbReference type="InterPro" id="IPR018833">
    <property type="entry name" value="Rv2993c-like_N"/>
</dbReference>
<dbReference type="GO" id="GO:0019752">
    <property type="term" value="P:carboxylic acid metabolic process"/>
    <property type="evidence" value="ECO:0007669"/>
    <property type="project" value="UniProtKB-ARBA"/>
</dbReference>